<dbReference type="InterPro" id="IPR000086">
    <property type="entry name" value="NUDIX_hydrolase_dom"/>
</dbReference>
<reference evidence="5 6" key="1">
    <citation type="submission" date="2021-08" db="EMBL/GenBank/DDBJ databases">
        <title>Novel members of of the genus Stenotrophomonas from differernt environment.</title>
        <authorList>
            <person name="Deng Y."/>
        </authorList>
    </citation>
    <scope>NUCLEOTIDE SEQUENCE [LARGE SCALE GENOMIC DNA]</scope>
    <source>
        <strain evidence="5 6">CPCC 101365</strain>
    </source>
</reference>
<sequence length="179" mass="18807">MATSAPTPGWTSTSASSSCSRSACDAGLRPGPARPVNPPIHIVTAVILDARGRTLVVRKHGSDTFIQPGGKREQGEDALHTLARELREELGVALRAGSARALGTFEDRAVNEPGRRVRSESFLVQVDGTAQACAEIAELAWIPLHPPHGVRLAPLSEHHVLPAARQPAAGTGQTGAGRR</sequence>
<comment type="caution">
    <text evidence="5">The sequence shown here is derived from an EMBL/GenBank/DDBJ whole genome shotgun (WGS) entry which is preliminary data.</text>
</comment>
<protein>
    <submittedName>
        <fullName evidence="5">NUDIX domain-containing protein</fullName>
    </submittedName>
</protein>
<accession>A0ABT0SH93</accession>
<dbReference type="Gene3D" id="3.90.79.10">
    <property type="entry name" value="Nucleoside Triphosphate Pyrophosphohydrolase"/>
    <property type="match status" value="1"/>
</dbReference>
<feature type="domain" description="Nudix hydrolase" evidence="4">
    <location>
        <begin position="39"/>
        <end position="166"/>
    </location>
</feature>
<dbReference type="InterPro" id="IPR020084">
    <property type="entry name" value="NUDIX_hydrolase_CS"/>
</dbReference>
<keyword evidence="2" id="KW-0378">Hydrolase</keyword>
<dbReference type="CDD" id="cd04690">
    <property type="entry name" value="NUDIX_Hydrolase"/>
    <property type="match status" value="1"/>
</dbReference>
<proteinExistence type="predicted"/>
<evidence type="ECO:0000259" key="4">
    <source>
        <dbReference type="PROSITE" id="PS51462"/>
    </source>
</evidence>
<evidence type="ECO:0000256" key="2">
    <source>
        <dbReference type="ARBA" id="ARBA00022801"/>
    </source>
</evidence>
<name>A0ABT0SH93_9GAMM</name>
<organism evidence="5 6">
    <name type="scientific">Stenotrophomonas mori</name>
    <dbReference type="NCBI Taxonomy" id="2871096"/>
    <lineage>
        <taxon>Bacteria</taxon>
        <taxon>Pseudomonadati</taxon>
        <taxon>Pseudomonadota</taxon>
        <taxon>Gammaproteobacteria</taxon>
        <taxon>Lysobacterales</taxon>
        <taxon>Lysobacteraceae</taxon>
        <taxon>Stenotrophomonas</taxon>
    </lineage>
</organism>
<evidence type="ECO:0000313" key="5">
    <source>
        <dbReference type="EMBL" id="MCL7714693.1"/>
    </source>
</evidence>
<feature type="compositionally biased region" description="Low complexity" evidence="3">
    <location>
        <begin position="1"/>
        <end position="23"/>
    </location>
</feature>
<feature type="region of interest" description="Disordered" evidence="3">
    <location>
        <begin position="1"/>
        <end position="36"/>
    </location>
</feature>
<keyword evidence="6" id="KW-1185">Reference proteome</keyword>
<dbReference type="PROSITE" id="PS00893">
    <property type="entry name" value="NUDIX_BOX"/>
    <property type="match status" value="1"/>
</dbReference>
<dbReference type="SUPFAM" id="SSF55811">
    <property type="entry name" value="Nudix"/>
    <property type="match status" value="1"/>
</dbReference>
<dbReference type="PANTHER" id="PTHR43046">
    <property type="entry name" value="GDP-MANNOSE MANNOSYL HYDROLASE"/>
    <property type="match status" value="1"/>
</dbReference>
<dbReference type="EMBL" id="JAIKTS010000002">
    <property type="protein sequence ID" value="MCL7714693.1"/>
    <property type="molecule type" value="Genomic_DNA"/>
</dbReference>
<evidence type="ECO:0000256" key="3">
    <source>
        <dbReference type="SAM" id="MobiDB-lite"/>
    </source>
</evidence>
<dbReference type="InterPro" id="IPR015797">
    <property type="entry name" value="NUDIX_hydrolase-like_dom_sf"/>
</dbReference>
<dbReference type="Proteomes" id="UP001431235">
    <property type="component" value="Unassembled WGS sequence"/>
</dbReference>
<gene>
    <name evidence="5" type="ORF">K5L01_08565</name>
</gene>
<dbReference type="PROSITE" id="PS51462">
    <property type="entry name" value="NUDIX"/>
    <property type="match status" value="1"/>
</dbReference>
<dbReference type="PANTHER" id="PTHR43046:SF2">
    <property type="entry name" value="8-OXO-DGTP DIPHOSPHATASE-RELATED"/>
    <property type="match status" value="1"/>
</dbReference>
<comment type="cofactor">
    <cofactor evidence="1">
        <name>Mg(2+)</name>
        <dbReference type="ChEBI" id="CHEBI:18420"/>
    </cofactor>
</comment>
<evidence type="ECO:0000313" key="6">
    <source>
        <dbReference type="Proteomes" id="UP001431235"/>
    </source>
</evidence>
<evidence type="ECO:0000256" key="1">
    <source>
        <dbReference type="ARBA" id="ARBA00001946"/>
    </source>
</evidence>
<dbReference type="Pfam" id="PF00293">
    <property type="entry name" value="NUDIX"/>
    <property type="match status" value="1"/>
</dbReference>